<gene>
    <name evidence="3" type="ORF">GCM10023217_17710</name>
</gene>
<sequence>MNGFASNDAGFDGPGFDGAGLRRVLSELSVAQLLAVHDEAEKWLATASLSGALSGHAESELLDVLELREQTRRRGEVFDAALYLEVSDRDVDSTAGFMSVHSLYARGVRLGDGEARRRKVTATGIARFTAMTGEKLEPALPDTAAAVAEGEIGAEHVSVIAEAMERLPSRIAPDDRAQAETMLAAAARELDPGALVAVGNRILAWLDPDGTLADDRERRRQRGFHLQPQNRQMMSKVRALLTPTLRAKLEVVLHQWAAAGMNNPDDPESPRGAADQPGLDPAVLAAAAARDDRTIGQRQHDALEALCEWALALAGQPAPDRIPSQVVVTVTDEDLARQAGIAWTATGARLPISDLVKLAADAVPHLAVFSAATGQCLYLGRARRFASLAQRLALFARDRGCTGPGCSVPFVRTEAHHMPDWSRGGLTDIDHLGGACGRHNRSSGDRWGQWESVILDRGARAGRVAWRPAGRGGAWQVNPVFHPEQFAPHRARASTDDDHADPADHHGHEGHSGAPHHPAA</sequence>
<keyword evidence="3" id="KW-0255">Endonuclease</keyword>
<dbReference type="Pfam" id="PF02720">
    <property type="entry name" value="DUF222"/>
    <property type="match status" value="1"/>
</dbReference>
<evidence type="ECO:0000256" key="1">
    <source>
        <dbReference type="SAM" id="MobiDB-lite"/>
    </source>
</evidence>
<evidence type="ECO:0000313" key="4">
    <source>
        <dbReference type="Proteomes" id="UP001500822"/>
    </source>
</evidence>
<dbReference type="Proteomes" id="UP001500822">
    <property type="component" value="Unassembled WGS sequence"/>
</dbReference>
<dbReference type="CDD" id="cd00085">
    <property type="entry name" value="HNHc"/>
    <property type="match status" value="1"/>
</dbReference>
<feature type="region of interest" description="Disordered" evidence="1">
    <location>
        <begin position="489"/>
        <end position="520"/>
    </location>
</feature>
<evidence type="ECO:0000313" key="3">
    <source>
        <dbReference type="EMBL" id="GAA4748109.1"/>
    </source>
</evidence>
<dbReference type="InterPro" id="IPR003615">
    <property type="entry name" value="HNH_nuc"/>
</dbReference>
<keyword evidence="3" id="KW-0540">Nuclease</keyword>
<dbReference type="SMART" id="SM00507">
    <property type="entry name" value="HNHc"/>
    <property type="match status" value="1"/>
</dbReference>
<keyword evidence="3" id="KW-0378">Hydrolase</keyword>
<protein>
    <submittedName>
        <fullName evidence="3">HNH endonuclease signature motif containing protein</fullName>
    </submittedName>
</protein>
<comment type="caution">
    <text evidence="3">The sequence shown here is derived from an EMBL/GenBank/DDBJ whole genome shotgun (WGS) entry which is preliminary data.</text>
</comment>
<keyword evidence="4" id="KW-1185">Reference proteome</keyword>
<dbReference type="EMBL" id="BAABIE010000007">
    <property type="protein sequence ID" value="GAA4748109.1"/>
    <property type="molecule type" value="Genomic_DNA"/>
</dbReference>
<evidence type="ECO:0000259" key="2">
    <source>
        <dbReference type="SMART" id="SM00507"/>
    </source>
</evidence>
<dbReference type="GO" id="GO:0004519">
    <property type="term" value="F:endonuclease activity"/>
    <property type="evidence" value="ECO:0007669"/>
    <property type="project" value="UniProtKB-KW"/>
</dbReference>
<feature type="domain" description="HNH nuclease" evidence="2">
    <location>
        <begin position="389"/>
        <end position="441"/>
    </location>
</feature>
<feature type="compositionally biased region" description="Basic and acidic residues" evidence="1">
    <location>
        <begin position="493"/>
        <end position="511"/>
    </location>
</feature>
<reference evidence="4" key="1">
    <citation type="journal article" date="2019" name="Int. J. Syst. Evol. Microbiol.">
        <title>The Global Catalogue of Microorganisms (GCM) 10K type strain sequencing project: providing services to taxonomists for standard genome sequencing and annotation.</title>
        <authorList>
            <consortium name="The Broad Institute Genomics Platform"/>
            <consortium name="The Broad Institute Genome Sequencing Center for Infectious Disease"/>
            <person name="Wu L."/>
            <person name="Ma J."/>
        </authorList>
    </citation>
    <scope>NUCLEOTIDE SEQUENCE [LARGE SCALE GENOMIC DNA]</scope>
    <source>
        <strain evidence="4">JCM 18077</strain>
    </source>
</reference>
<organism evidence="3 4">
    <name type="scientific">Gordonia alkaliphila</name>
    <dbReference type="NCBI Taxonomy" id="1053547"/>
    <lineage>
        <taxon>Bacteria</taxon>
        <taxon>Bacillati</taxon>
        <taxon>Actinomycetota</taxon>
        <taxon>Actinomycetes</taxon>
        <taxon>Mycobacteriales</taxon>
        <taxon>Gordoniaceae</taxon>
        <taxon>Gordonia</taxon>
    </lineage>
</organism>
<dbReference type="RefSeq" id="WP_345313217.1">
    <property type="nucleotide sequence ID" value="NZ_BAABIE010000007.1"/>
</dbReference>
<proteinExistence type="predicted"/>
<accession>A0ABP8Z6W9</accession>
<name>A0ABP8Z6W9_9ACTN</name>
<dbReference type="InterPro" id="IPR003870">
    <property type="entry name" value="DUF222"/>
</dbReference>